<sequence>MTALAGLKVIEIAGLAPAPFAGKVLADFGADVVRVDRSTSAMNLDVLAQNKRSIALNLKSPAGIEALIRLCEKADVVIEPFRPGVMERLGLGPDVLLKRNPRLIYARMTGFGQEGHYAKMAGHDINYLAISGVLSTLGKHDEKPAFPINILADFAGGGLMCALGILLALQERTKSGKGQVVDAAMIDGVNYLGSFVYNMNKAGALFQTPAGTGQLDGGSHFYDTYKTKDGLFMAVGAIEVEFYKLLLKGLDLDEEKDNLPEQMDSSNWPKMKALFTRIFLSKTQAEWVKIFDKTDACVTPVLDYYSMPTPAPAPRLLRTPAKAPVSNDGTDVFLEVGGESKKILAEAGFSEEEIRDLVAKKAVAGAGLEKSSL</sequence>
<dbReference type="Gene3D" id="3.30.1540.10">
    <property type="entry name" value="formyl-coa transferase, domain 3"/>
    <property type="match status" value="1"/>
</dbReference>
<dbReference type="GO" id="GO:0016740">
    <property type="term" value="F:transferase activity"/>
    <property type="evidence" value="ECO:0007669"/>
    <property type="project" value="UniProtKB-KW"/>
</dbReference>
<dbReference type="SUPFAM" id="SSF89796">
    <property type="entry name" value="CoA-transferase family III (CaiB/BaiF)"/>
    <property type="match status" value="1"/>
</dbReference>
<dbReference type="InterPro" id="IPR003673">
    <property type="entry name" value="CoA-Trfase_fam_III"/>
</dbReference>
<dbReference type="Pfam" id="PF02515">
    <property type="entry name" value="CoA_transf_3"/>
    <property type="match status" value="1"/>
</dbReference>
<evidence type="ECO:0000256" key="1">
    <source>
        <dbReference type="ARBA" id="ARBA00008383"/>
    </source>
</evidence>
<proteinExistence type="inferred from homology"/>
<dbReference type="EMBL" id="KV442017">
    <property type="protein sequence ID" value="OAQ34510.1"/>
    <property type="molecule type" value="Genomic_DNA"/>
</dbReference>
<dbReference type="InterPro" id="IPR023606">
    <property type="entry name" value="CoA-Trfase_III_dom_1_sf"/>
</dbReference>
<reference evidence="2 3" key="1">
    <citation type="submission" date="2016-05" db="EMBL/GenBank/DDBJ databases">
        <title>Genome sequencing reveals origins of a unique bacterial endosymbiosis in the earliest lineages of terrestrial Fungi.</title>
        <authorList>
            <consortium name="DOE Joint Genome Institute"/>
            <person name="Uehling J."/>
            <person name="Gryganskyi A."/>
            <person name="Hameed K."/>
            <person name="Tschaplinski T."/>
            <person name="Misztal P."/>
            <person name="Wu S."/>
            <person name="Desiro A."/>
            <person name="Vande Pol N."/>
            <person name="Du Z.-Y."/>
            <person name="Zienkiewicz A."/>
            <person name="Zienkiewicz K."/>
            <person name="Morin E."/>
            <person name="Tisserant E."/>
            <person name="Splivallo R."/>
            <person name="Hainaut M."/>
            <person name="Henrissat B."/>
            <person name="Ohm R."/>
            <person name="Kuo A."/>
            <person name="Yan J."/>
            <person name="Lipzen A."/>
            <person name="Nolan M."/>
            <person name="Labutti K."/>
            <person name="Barry K."/>
            <person name="Goldstein A."/>
            <person name="Labbe J."/>
            <person name="Schadt C."/>
            <person name="Tuskan G."/>
            <person name="Grigoriev I."/>
            <person name="Martin F."/>
            <person name="Vilgalys R."/>
            <person name="Bonito G."/>
        </authorList>
    </citation>
    <scope>NUCLEOTIDE SEQUENCE [LARGE SCALE GENOMIC DNA]</scope>
    <source>
        <strain evidence="2 3">AG-77</strain>
    </source>
</reference>
<evidence type="ECO:0000313" key="2">
    <source>
        <dbReference type="EMBL" id="OAQ34510.1"/>
    </source>
</evidence>
<evidence type="ECO:0000313" key="3">
    <source>
        <dbReference type="Proteomes" id="UP000078512"/>
    </source>
</evidence>
<organism evidence="2 3">
    <name type="scientific">Linnemannia elongata AG-77</name>
    <dbReference type="NCBI Taxonomy" id="1314771"/>
    <lineage>
        <taxon>Eukaryota</taxon>
        <taxon>Fungi</taxon>
        <taxon>Fungi incertae sedis</taxon>
        <taxon>Mucoromycota</taxon>
        <taxon>Mortierellomycotina</taxon>
        <taxon>Mortierellomycetes</taxon>
        <taxon>Mortierellales</taxon>
        <taxon>Mortierellaceae</taxon>
        <taxon>Linnemannia</taxon>
    </lineage>
</organism>
<dbReference type="InterPro" id="IPR050509">
    <property type="entry name" value="CoA-transferase_III"/>
</dbReference>
<dbReference type="InterPro" id="IPR044855">
    <property type="entry name" value="CoA-Trfase_III_dom3_sf"/>
</dbReference>
<gene>
    <name evidence="2" type="ORF">K457DRAFT_105508</name>
</gene>
<comment type="similarity">
    <text evidence="1">Belongs to the CoA-transferase III family.</text>
</comment>
<dbReference type="PANTHER" id="PTHR48228:SF5">
    <property type="entry name" value="ALPHA-METHYLACYL-COA RACEMASE"/>
    <property type="match status" value="1"/>
</dbReference>
<dbReference type="Gene3D" id="3.40.50.10540">
    <property type="entry name" value="Crotonobetainyl-coa:carnitine coa-transferase, domain 1"/>
    <property type="match status" value="1"/>
</dbReference>
<keyword evidence="2" id="KW-0808">Transferase</keyword>
<dbReference type="Proteomes" id="UP000078512">
    <property type="component" value="Unassembled WGS sequence"/>
</dbReference>
<keyword evidence="3" id="KW-1185">Reference proteome</keyword>
<dbReference type="AlphaFoldDB" id="A0A197KAJ0"/>
<dbReference type="PANTHER" id="PTHR48228">
    <property type="entry name" value="SUCCINYL-COA--D-CITRAMALATE COA-TRANSFERASE"/>
    <property type="match status" value="1"/>
</dbReference>
<dbReference type="STRING" id="1314771.A0A197KAJ0"/>
<name>A0A197KAJ0_9FUNG</name>
<accession>A0A197KAJ0</accession>
<protein>
    <submittedName>
        <fullName evidence="2">CoA-transferase family III</fullName>
    </submittedName>
</protein>
<dbReference type="OrthoDB" id="16747at2759"/>